<protein>
    <submittedName>
        <fullName evidence="1">Uncharacterized protein</fullName>
    </submittedName>
</protein>
<comment type="caution">
    <text evidence="1">The sequence shown here is derived from an EMBL/GenBank/DDBJ whole genome shotgun (WGS) entry which is preliminary data.</text>
</comment>
<gene>
    <name evidence="1" type="ORF">BCT99_06820</name>
</gene>
<sequence>MNHHQQTYHQLVRELESVQQTLTQSVPDWDSISALKKPLVAIQAAQEASHHITTSTQLLKALMENFHLRLCELEAQHGQ</sequence>
<accession>A0AB36XJ64</accession>
<dbReference type="AlphaFoldDB" id="A0AB36XJ64"/>
<name>A0AB36XJ64_9VIBR</name>
<proteinExistence type="predicted"/>
<reference evidence="1" key="2">
    <citation type="submission" date="2016-07" db="EMBL/GenBank/DDBJ databases">
        <authorList>
            <person name="Kauffman K."/>
            <person name="Arevalo P."/>
            <person name="Polz M.F."/>
        </authorList>
    </citation>
    <scope>NUCLEOTIDE SEQUENCE</scope>
    <source>
        <strain evidence="1">10N.261.52.F7</strain>
    </source>
</reference>
<evidence type="ECO:0000313" key="1">
    <source>
        <dbReference type="EMBL" id="PMK43541.1"/>
    </source>
</evidence>
<reference key="1">
    <citation type="submission" date="2016-07" db="EMBL/GenBank/DDBJ databases">
        <title>Nontailed viruses are major unrecognized killers of bacteria in the ocean.</title>
        <authorList>
            <person name="Kauffman K."/>
            <person name="Hussain F."/>
            <person name="Yang J."/>
            <person name="Arevalo P."/>
            <person name="Brown J."/>
            <person name="Cutler M."/>
            <person name="Kelly L."/>
            <person name="Polz M.F."/>
        </authorList>
    </citation>
    <scope>NUCLEOTIDE SEQUENCE [LARGE SCALE GENOMIC DNA]</scope>
    <source>
        <strain>10N.261.52.F7</strain>
    </source>
</reference>
<dbReference type="EMBL" id="MCXM01000035">
    <property type="protein sequence ID" value="PMK43541.1"/>
    <property type="molecule type" value="Genomic_DNA"/>
</dbReference>
<organism evidence="1">
    <name type="scientific">Vibrio lentus</name>
    <dbReference type="NCBI Taxonomy" id="136468"/>
    <lineage>
        <taxon>Bacteria</taxon>
        <taxon>Pseudomonadati</taxon>
        <taxon>Pseudomonadota</taxon>
        <taxon>Gammaproteobacteria</taxon>
        <taxon>Vibrionales</taxon>
        <taxon>Vibrionaceae</taxon>
        <taxon>Vibrio</taxon>
    </lineage>
</organism>
<dbReference type="RefSeq" id="WP_102282363.1">
    <property type="nucleotide sequence ID" value="NZ_JAJGZN020000001.1"/>
</dbReference>
<reference evidence="1" key="3">
    <citation type="journal article" date="2018" name="Nature">
        <title>A major lineage of non-tailed dsDNA viruses as unrecognized killers of marine bacteria.</title>
        <authorList>
            <person name="Kauffman K.M."/>
            <person name="Hussain F.A."/>
            <person name="Yang J."/>
            <person name="Arevalo P."/>
            <person name="Brown J.M."/>
            <person name="Chang W.K."/>
            <person name="VanInsberghe D."/>
            <person name="Elsherbini J."/>
            <person name="Sharma R.S."/>
            <person name="Cutler M.B."/>
            <person name="Kelly L."/>
            <person name="Polz M.F."/>
        </authorList>
    </citation>
    <scope>NUCLEOTIDE SEQUENCE</scope>
    <source>
        <strain evidence="1">10N.261.52.F7</strain>
    </source>
</reference>